<dbReference type="Proteomes" id="UP000199758">
    <property type="component" value="Unassembled WGS sequence"/>
</dbReference>
<keyword evidence="1" id="KW-0472">Membrane</keyword>
<proteinExistence type="predicted"/>
<evidence type="ECO:0000256" key="1">
    <source>
        <dbReference type="SAM" id="Phobius"/>
    </source>
</evidence>
<dbReference type="EMBL" id="FQWZ01000008">
    <property type="protein sequence ID" value="SHH27600.1"/>
    <property type="molecule type" value="Genomic_DNA"/>
</dbReference>
<protein>
    <recommendedName>
        <fullName evidence="4">Peptidase family M50</fullName>
    </recommendedName>
</protein>
<feature type="transmembrane region" description="Helical" evidence="1">
    <location>
        <begin position="126"/>
        <end position="145"/>
    </location>
</feature>
<keyword evidence="3" id="KW-1185">Reference proteome</keyword>
<reference evidence="2 3" key="1">
    <citation type="submission" date="2016-11" db="EMBL/GenBank/DDBJ databases">
        <authorList>
            <person name="Jaros S."/>
            <person name="Januszkiewicz K."/>
            <person name="Wedrychowicz H."/>
        </authorList>
    </citation>
    <scope>NUCLEOTIDE SEQUENCE [LARGE SCALE GENOMIC DNA]</scope>
    <source>
        <strain evidence="2 3">CGMCC 1.7049</strain>
    </source>
</reference>
<evidence type="ECO:0000313" key="3">
    <source>
        <dbReference type="Proteomes" id="UP000199758"/>
    </source>
</evidence>
<organism evidence="2 3">
    <name type="scientific">Hydrocarboniphaga daqingensis</name>
    <dbReference type="NCBI Taxonomy" id="490188"/>
    <lineage>
        <taxon>Bacteria</taxon>
        <taxon>Pseudomonadati</taxon>
        <taxon>Pseudomonadota</taxon>
        <taxon>Gammaproteobacteria</taxon>
        <taxon>Nevskiales</taxon>
        <taxon>Nevskiaceae</taxon>
        <taxon>Hydrocarboniphaga</taxon>
    </lineage>
</organism>
<evidence type="ECO:0000313" key="2">
    <source>
        <dbReference type="EMBL" id="SHH27600.1"/>
    </source>
</evidence>
<dbReference type="OrthoDB" id="7061748at2"/>
<dbReference type="RefSeq" id="WP_072898998.1">
    <property type="nucleotide sequence ID" value="NZ_FQWZ01000008.1"/>
</dbReference>
<feature type="transmembrane region" description="Helical" evidence="1">
    <location>
        <begin position="41"/>
        <end position="59"/>
    </location>
</feature>
<feature type="transmembrane region" description="Helical" evidence="1">
    <location>
        <begin position="12"/>
        <end position="29"/>
    </location>
</feature>
<dbReference type="AlphaFoldDB" id="A0A1M5RN72"/>
<accession>A0A1M5RN72</accession>
<keyword evidence="1" id="KW-0812">Transmembrane</keyword>
<gene>
    <name evidence="2" type="ORF">SAMN04488068_3098</name>
</gene>
<evidence type="ECO:0008006" key="4">
    <source>
        <dbReference type="Google" id="ProtNLM"/>
    </source>
</evidence>
<name>A0A1M5RN72_9GAMM</name>
<keyword evidence="1" id="KW-1133">Transmembrane helix</keyword>
<feature type="transmembrane region" description="Helical" evidence="1">
    <location>
        <begin position="99"/>
        <end position="120"/>
    </location>
</feature>
<sequence>MSGQWNRFAAMLMRDLLLIAFTGWLWRLAIEHGAPEAAGGYALHVATALMTVIAAYLVHEWGHLIGAWISGSRFFLPAHIAASPFLFRFDNVRNTRRHFVWMVWGGFVSSIALVILLVALLPRGLLAAQIALGMTALGVIATFVIEVPEFWRVYRGAPLPDGAAFVSPPEV</sequence>
<feature type="transmembrane region" description="Helical" evidence="1">
    <location>
        <begin position="65"/>
        <end position="87"/>
    </location>
</feature>